<gene>
    <name evidence="1" type="ORF">Agabi119p4_2356</name>
</gene>
<protein>
    <recommendedName>
        <fullName evidence="3">BTB domain-containing protein</fullName>
    </recommendedName>
</protein>
<dbReference type="AlphaFoldDB" id="A0A8H7F959"/>
<sequence>MDQTLTNTEHDELFYFEDDPMCIFLVENRLFKSDWKFCYASSTNYTYPALTGRMKTMMKNRECSGMDALSLDEKLALLSISHRFLFEAIFKYAFGKIEPTDVPIVDRIRLGDKYGHPEWLASAYKSLLDSAPGTSVTDEELQALGPEGTISLFRAKYFMSQERLAIAQKELKRSECKCDCKKCTGCLSMLRAFKVPGPTPTPTNVVVEKFFHTLGRLPSSSQLPTLAFSSVPVQSTSQLLFSAG</sequence>
<reference evidence="1 2" key="1">
    <citation type="journal article" name="Sci. Rep.">
        <title>Telomere-to-telomere assembled and centromere annotated genomes of the two main subspecies of the button mushroom Agaricus bisporus reveal especially polymorphic chromosome ends.</title>
        <authorList>
            <person name="Sonnenberg A.S.M."/>
            <person name="Sedaghat-Telgerd N."/>
            <person name="Lavrijssen B."/>
            <person name="Ohm R.A."/>
            <person name="Hendrickx P.M."/>
            <person name="Scholtmeijer K."/>
            <person name="Baars J.J.P."/>
            <person name="van Peer A."/>
        </authorList>
    </citation>
    <scope>NUCLEOTIDE SEQUENCE [LARGE SCALE GENOMIC DNA]</scope>
    <source>
        <strain evidence="1 2">H119_p4</strain>
    </source>
</reference>
<dbReference type="Proteomes" id="UP000629468">
    <property type="component" value="Unassembled WGS sequence"/>
</dbReference>
<evidence type="ECO:0000313" key="1">
    <source>
        <dbReference type="EMBL" id="KAF7782980.1"/>
    </source>
</evidence>
<dbReference type="EMBL" id="JABXXO010000003">
    <property type="protein sequence ID" value="KAF7782980.1"/>
    <property type="molecule type" value="Genomic_DNA"/>
</dbReference>
<comment type="caution">
    <text evidence="1">The sequence shown here is derived from an EMBL/GenBank/DDBJ whole genome shotgun (WGS) entry which is preliminary data.</text>
</comment>
<name>A0A8H7F959_AGABI</name>
<proteinExistence type="predicted"/>
<evidence type="ECO:0000313" key="2">
    <source>
        <dbReference type="Proteomes" id="UP000629468"/>
    </source>
</evidence>
<accession>A0A8H7F959</accession>
<evidence type="ECO:0008006" key="3">
    <source>
        <dbReference type="Google" id="ProtNLM"/>
    </source>
</evidence>
<organism evidence="1 2">
    <name type="scientific">Agaricus bisporus var. burnettii</name>
    <dbReference type="NCBI Taxonomy" id="192524"/>
    <lineage>
        <taxon>Eukaryota</taxon>
        <taxon>Fungi</taxon>
        <taxon>Dikarya</taxon>
        <taxon>Basidiomycota</taxon>
        <taxon>Agaricomycotina</taxon>
        <taxon>Agaricomycetes</taxon>
        <taxon>Agaricomycetidae</taxon>
        <taxon>Agaricales</taxon>
        <taxon>Agaricineae</taxon>
        <taxon>Agaricaceae</taxon>
        <taxon>Agaricus</taxon>
    </lineage>
</organism>